<dbReference type="Gene3D" id="2.60.450.10">
    <property type="entry name" value="Lipopolysaccharide (LPS) transport protein A like domain"/>
    <property type="match status" value="1"/>
</dbReference>
<name>A0A3B1A0B9_9ZZZZ</name>
<evidence type="ECO:0000256" key="6">
    <source>
        <dbReference type="SAM" id="Phobius"/>
    </source>
</evidence>
<dbReference type="InterPro" id="IPR026265">
    <property type="entry name" value="LptC"/>
</dbReference>
<keyword evidence="2" id="KW-0997">Cell inner membrane</keyword>
<keyword evidence="3 6" id="KW-0812">Transmembrane</keyword>
<dbReference type="GO" id="GO:0017089">
    <property type="term" value="F:glycolipid transfer activity"/>
    <property type="evidence" value="ECO:0007669"/>
    <property type="project" value="TreeGrafter"/>
</dbReference>
<gene>
    <name evidence="7" type="ORF">MNBD_GAMMA22-1492</name>
</gene>
<dbReference type="GO" id="GO:0030288">
    <property type="term" value="C:outer membrane-bounded periplasmic space"/>
    <property type="evidence" value="ECO:0007669"/>
    <property type="project" value="TreeGrafter"/>
</dbReference>
<dbReference type="PANTHER" id="PTHR37481:SF1">
    <property type="entry name" value="LIPOPOLYSACCHARIDE EXPORT SYSTEM PROTEIN LPTC"/>
    <property type="match status" value="1"/>
</dbReference>
<keyword evidence="5 6" id="KW-0472">Membrane</keyword>
<dbReference type="GO" id="GO:0005886">
    <property type="term" value="C:plasma membrane"/>
    <property type="evidence" value="ECO:0007669"/>
    <property type="project" value="InterPro"/>
</dbReference>
<proteinExistence type="inferred from homology"/>
<reference evidence="7" key="1">
    <citation type="submission" date="2018-06" db="EMBL/GenBank/DDBJ databases">
        <authorList>
            <person name="Zhirakovskaya E."/>
        </authorList>
    </citation>
    <scope>NUCLEOTIDE SEQUENCE</scope>
</reference>
<dbReference type="GO" id="GO:0015221">
    <property type="term" value="F:lipopolysaccharide transmembrane transporter activity"/>
    <property type="evidence" value="ECO:0007669"/>
    <property type="project" value="InterPro"/>
</dbReference>
<evidence type="ECO:0000256" key="1">
    <source>
        <dbReference type="ARBA" id="ARBA00022475"/>
    </source>
</evidence>
<dbReference type="InterPro" id="IPR052363">
    <property type="entry name" value="LPS_export_LptC"/>
</dbReference>
<dbReference type="Pfam" id="PF06835">
    <property type="entry name" value="LptC"/>
    <property type="match status" value="1"/>
</dbReference>
<organism evidence="7">
    <name type="scientific">hydrothermal vent metagenome</name>
    <dbReference type="NCBI Taxonomy" id="652676"/>
    <lineage>
        <taxon>unclassified sequences</taxon>
        <taxon>metagenomes</taxon>
        <taxon>ecological metagenomes</taxon>
    </lineage>
</organism>
<evidence type="ECO:0000313" key="7">
    <source>
        <dbReference type="EMBL" id="VAW99305.1"/>
    </source>
</evidence>
<dbReference type="PANTHER" id="PTHR37481">
    <property type="entry name" value="LIPOPOLYSACCHARIDE EXPORT SYSTEM PROTEIN LPTC"/>
    <property type="match status" value="1"/>
</dbReference>
<evidence type="ECO:0008006" key="8">
    <source>
        <dbReference type="Google" id="ProtNLM"/>
    </source>
</evidence>
<feature type="transmembrane region" description="Helical" evidence="6">
    <location>
        <begin position="6"/>
        <end position="24"/>
    </location>
</feature>
<evidence type="ECO:0000256" key="5">
    <source>
        <dbReference type="ARBA" id="ARBA00023136"/>
    </source>
</evidence>
<dbReference type="EMBL" id="UOFS01000039">
    <property type="protein sequence ID" value="VAW99305.1"/>
    <property type="molecule type" value="Genomic_DNA"/>
</dbReference>
<keyword evidence="1" id="KW-1003">Cell membrane</keyword>
<evidence type="ECO:0000256" key="3">
    <source>
        <dbReference type="ARBA" id="ARBA00022692"/>
    </source>
</evidence>
<keyword evidence="4 6" id="KW-1133">Transmembrane helix</keyword>
<dbReference type="HAMAP" id="MF_01915">
    <property type="entry name" value="LPS_assembly_LptC"/>
    <property type="match status" value="1"/>
</dbReference>
<sequence length="189" mass="21676">MNKTQFFIFLLFVISTALFSSWLLRSIERKDEVVIKDTLLNRDYYLNEFSTVIMDETGTPYYKLSSPHLDHYPVNQITKIKKPKLLIYNSKEYPWKLDAEKARVSNKGNLIFFSGGVKLNKSSANLSENIVIIADELSVYVKEQFAKSATNVTIIQGKNSIKAIGMELDLKNHTLNLSSQVNGKYEIQR</sequence>
<evidence type="ECO:0000256" key="2">
    <source>
        <dbReference type="ARBA" id="ARBA00022519"/>
    </source>
</evidence>
<protein>
    <recommendedName>
        <fullName evidence="8">Lipopolysaccharide export system protein LptC</fullName>
    </recommendedName>
</protein>
<dbReference type="InterPro" id="IPR010664">
    <property type="entry name" value="LipoPS_assembly_LptC-rel"/>
</dbReference>
<dbReference type="AlphaFoldDB" id="A0A3B1A0B9"/>
<evidence type="ECO:0000256" key="4">
    <source>
        <dbReference type="ARBA" id="ARBA00022989"/>
    </source>
</evidence>
<accession>A0A3B1A0B9</accession>
<dbReference type="NCBIfam" id="TIGR04409">
    <property type="entry name" value="LptC_YrbK"/>
    <property type="match status" value="1"/>
</dbReference>